<keyword evidence="4" id="KW-1185">Reference proteome</keyword>
<reference evidence="3 4" key="1">
    <citation type="submission" date="2024-01" db="EMBL/GenBank/DDBJ databases">
        <title>The complete chloroplast genome sequence of Lithospermum erythrorhizon: insights into the phylogenetic relationship among Boraginaceae species and the maternal lineages of purple gromwells.</title>
        <authorList>
            <person name="Okada T."/>
            <person name="Watanabe K."/>
        </authorList>
    </citation>
    <scope>NUCLEOTIDE SEQUENCE [LARGE SCALE GENOMIC DNA]</scope>
</reference>
<proteinExistence type="predicted"/>
<name>A0AAV3R535_LITER</name>
<accession>A0AAV3R535</accession>
<evidence type="ECO:0000313" key="3">
    <source>
        <dbReference type="EMBL" id="GAA0170711.1"/>
    </source>
</evidence>
<evidence type="ECO:0000259" key="2">
    <source>
        <dbReference type="Pfam" id="PF14111"/>
    </source>
</evidence>
<gene>
    <name evidence="3" type="ORF">LIER_24911</name>
</gene>
<feature type="domain" description="DUF4283" evidence="2">
    <location>
        <begin position="174"/>
        <end position="233"/>
    </location>
</feature>
<dbReference type="InterPro" id="IPR040256">
    <property type="entry name" value="At4g02000-like"/>
</dbReference>
<dbReference type="EMBL" id="BAABME010007361">
    <property type="protein sequence ID" value="GAA0170711.1"/>
    <property type="molecule type" value="Genomic_DNA"/>
</dbReference>
<sequence length="494" mass="54056">MAKGKNGKIKYSALHVFSHPQPLEEKRGSVVEVARRFSSLSRGKDGGLVIKPMGRSLPLPLSPILEDVVDRTSPPSTPKANVEDDENLGFYDTTSLIGVTKIDPTKCNMSTTPANESMGDNSKTNNISPPPRRPYVNLFKSNRLPSKGIIFYYTEPVDGNVALDLDVDFTPTVEKWGICLIGCFTGRFPGSKAAFDIKNSWGMECKVIPYSKGWTIFRFKSLEDREKVVFEGKIASKLGRPLYSDQVTSEYSKASYARILVEVDVRKKPVLEYEVNIKGGGAFLQRVSYENFPNYCFHCKKFGHAWNGCKILEEVDKGDKEVGGPRGGDDSNVKNGVVGEALVGLGDKEAPRVPIVEVLAGNGGNDDDQTVSAKSAREAFQPSPPQSVALASGFNLEWHEGNMGGDRVGVEGIVTTSNIDVGGTFGPRLFIGASSCVFTTSSRSTFLEVYTRSIATNDTKLLEAAWGLYEKNTKLKGIEDDERHLRPQTSSINK</sequence>
<protein>
    <recommendedName>
        <fullName evidence="2">DUF4283 domain-containing protein</fullName>
    </recommendedName>
</protein>
<dbReference type="AlphaFoldDB" id="A0AAV3R535"/>
<feature type="region of interest" description="Disordered" evidence="1">
    <location>
        <begin position="111"/>
        <end position="132"/>
    </location>
</feature>
<dbReference type="Pfam" id="PF14111">
    <property type="entry name" value="DUF4283"/>
    <property type="match status" value="1"/>
</dbReference>
<evidence type="ECO:0000313" key="4">
    <source>
        <dbReference type="Proteomes" id="UP001454036"/>
    </source>
</evidence>
<dbReference type="InterPro" id="IPR025558">
    <property type="entry name" value="DUF4283"/>
</dbReference>
<feature type="compositionally biased region" description="Polar residues" evidence="1">
    <location>
        <begin position="111"/>
        <end position="127"/>
    </location>
</feature>
<evidence type="ECO:0000256" key="1">
    <source>
        <dbReference type="SAM" id="MobiDB-lite"/>
    </source>
</evidence>
<dbReference type="Proteomes" id="UP001454036">
    <property type="component" value="Unassembled WGS sequence"/>
</dbReference>
<comment type="caution">
    <text evidence="3">The sequence shown here is derived from an EMBL/GenBank/DDBJ whole genome shotgun (WGS) entry which is preliminary data.</text>
</comment>
<organism evidence="3 4">
    <name type="scientific">Lithospermum erythrorhizon</name>
    <name type="common">Purple gromwell</name>
    <name type="synonym">Lithospermum officinale var. erythrorhizon</name>
    <dbReference type="NCBI Taxonomy" id="34254"/>
    <lineage>
        <taxon>Eukaryota</taxon>
        <taxon>Viridiplantae</taxon>
        <taxon>Streptophyta</taxon>
        <taxon>Embryophyta</taxon>
        <taxon>Tracheophyta</taxon>
        <taxon>Spermatophyta</taxon>
        <taxon>Magnoliopsida</taxon>
        <taxon>eudicotyledons</taxon>
        <taxon>Gunneridae</taxon>
        <taxon>Pentapetalae</taxon>
        <taxon>asterids</taxon>
        <taxon>lamiids</taxon>
        <taxon>Boraginales</taxon>
        <taxon>Boraginaceae</taxon>
        <taxon>Boraginoideae</taxon>
        <taxon>Lithospermeae</taxon>
        <taxon>Lithospermum</taxon>
    </lineage>
</organism>
<dbReference type="PANTHER" id="PTHR31286">
    <property type="entry name" value="GLYCINE-RICH CELL WALL STRUCTURAL PROTEIN 1.8-LIKE"/>
    <property type="match status" value="1"/>
</dbReference>
<dbReference type="PANTHER" id="PTHR31286:SF180">
    <property type="entry name" value="OS10G0362600 PROTEIN"/>
    <property type="match status" value="1"/>
</dbReference>